<feature type="region of interest" description="Disordered" evidence="1">
    <location>
        <begin position="1"/>
        <end position="52"/>
    </location>
</feature>
<reference evidence="3" key="3">
    <citation type="journal article" date="2000" name="Genome Res.">
        <title>RIKEN integrated sequence analysis (RISA) system--384-format sequencing pipeline with 384 multicapillary sequencer.</title>
        <authorList>
            <person name="Shibata K."/>
            <person name="Itoh M."/>
            <person name="Aizawa K."/>
            <person name="Nagaoka S."/>
            <person name="Sasaki N."/>
            <person name="Carninci P."/>
            <person name="Konno H."/>
            <person name="Akiyama J."/>
            <person name="Nishi K."/>
            <person name="Kitsunai T."/>
            <person name="Tashiro H."/>
            <person name="Itoh M."/>
            <person name="Sumi N."/>
            <person name="Ishii Y."/>
            <person name="Nakamura S."/>
            <person name="Hazama M."/>
            <person name="Nishine T."/>
            <person name="Harada A."/>
            <person name="Yamamoto R."/>
            <person name="Matsumoto H."/>
            <person name="Sakaguchi S."/>
            <person name="Ikegami T."/>
            <person name="Kashiwagi K."/>
            <person name="Fujiwake S."/>
            <person name="Inoue K."/>
            <person name="Togawa Y."/>
            <person name="Izawa M."/>
            <person name="Ohara E."/>
            <person name="Watahiki M."/>
            <person name="Yoneda Y."/>
            <person name="Ishikawa T."/>
            <person name="Ozawa K."/>
            <person name="Tanaka T."/>
            <person name="Matsuura S."/>
            <person name="Kawai J."/>
            <person name="Okazaki Y."/>
            <person name="Muramatsu M."/>
            <person name="Inoue Y."/>
            <person name="Kira A."/>
            <person name="Hayashizaki Y."/>
        </authorList>
    </citation>
    <scope>NUCLEOTIDE SEQUENCE</scope>
    <source>
        <strain evidence="3">C57BL/6J</strain>
        <tissue evidence="3">Urinary bladder</tissue>
    </source>
</reference>
<proteinExistence type="evidence at transcript level"/>
<feature type="compositionally biased region" description="Polar residues" evidence="1">
    <location>
        <begin position="7"/>
        <end position="16"/>
    </location>
</feature>
<sequence length="140" mass="15169">RGAGRRQISSSGSGTRYQDGDLAAETAASSSSGLLGRPLVPPWHGSPGTRYPAGGGSWEEEFPFLRRWHRSSCCFPVLTHSRRRRMKVAKDVWTAVALLHAFLLLLVSLDGDGVTWGPGISGPASSLPENSLERHIHDHT</sequence>
<feature type="transmembrane region" description="Helical" evidence="2">
    <location>
        <begin position="92"/>
        <end position="109"/>
    </location>
</feature>
<reference evidence="3" key="2">
    <citation type="journal article" date="2000" name="Genome Res.">
        <title>Normalization and subtraction of cap-trapper-selected cDNAs to prepare full-length cDNA libraries for rapid discovery of new genes.</title>
        <authorList>
            <person name="Carninci P."/>
            <person name="Shibata Y."/>
            <person name="Hayatsu N."/>
            <person name="Sugahara Y."/>
            <person name="Shibata K."/>
            <person name="Itoh M."/>
            <person name="Konno H."/>
            <person name="Okazaki Y."/>
            <person name="Muramatsu M."/>
            <person name="Hayashizaki Y."/>
        </authorList>
    </citation>
    <scope>NUCLEOTIDE SEQUENCE</scope>
    <source>
        <strain evidence="3">C57BL/6J</strain>
        <tissue evidence="3">Urinary bladder</tissue>
    </source>
</reference>
<reference evidence="3" key="8">
    <citation type="journal article" date="2005" name="Science">
        <title>Antisense Transcription in the Mammalian Transcriptome.</title>
        <authorList>
            <consortium name="RIKEN Genome Exploration Research Group and Genome Science Group (Genome Network Project Core Group) and the FANTOM Consortium"/>
        </authorList>
    </citation>
    <scope>NUCLEOTIDE SEQUENCE</scope>
    <source>
        <strain evidence="3">C57BL/6J</strain>
        <tissue evidence="3">Urinary bladder</tissue>
    </source>
</reference>
<keyword evidence="2" id="KW-0812">Transmembrane</keyword>
<keyword evidence="2" id="KW-0472">Membrane</keyword>
<accession>Q8CBN0</accession>
<reference evidence="3" key="1">
    <citation type="journal article" date="1999" name="Methods Enzymol.">
        <title>High-efficiency full-length cDNA cloning.</title>
        <authorList>
            <person name="Carninci P."/>
            <person name="Hayashizaki Y."/>
        </authorList>
    </citation>
    <scope>NUCLEOTIDE SEQUENCE</scope>
    <source>
        <strain evidence="3">C57BL/6J</strain>
        <tissue evidence="3">Urinary bladder</tissue>
    </source>
</reference>
<reference evidence="3" key="6">
    <citation type="journal article" date="2002" name="Nature">
        <title>Analysis of the mouse transcriptome based on functional annotation of 60,770 full-length cDNAs.</title>
        <authorList>
            <consortium name="The FANTOM Consortium and the RIKEN Genome Exploration Research Group Phase I and II Team"/>
        </authorList>
    </citation>
    <scope>NUCLEOTIDE SEQUENCE</scope>
    <source>
        <strain evidence="3">C57BL/6J</strain>
        <tissue evidence="3">Urinary bladder</tissue>
    </source>
</reference>
<reference evidence="3" key="5">
    <citation type="submission" date="2001-07" db="EMBL/GenBank/DDBJ databases">
        <authorList>
            <person name="Adachi J."/>
            <person name="Aizawa K."/>
            <person name="Akimura T."/>
            <person name="Arakawa T."/>
            <person name="Bono H."/>
            <person name="Carninci P."/>
            <person name="Fukuda S."/>
            <person name="Furuno M."/>
            <person name="Hanagaki T."/>
            <person name="Hara A."/>
            <person name="Hashizume W."/>
            <person name="Hayashida K."/>
            <person name="Hayatsu N."/>
            <person name="Hiramoto K."/>
            <person name="Hiraoka T."/>
            <person name="Hirozane T."/>
            <person name="Hori F."/>
            <person name="Imotani K."/>
            <person name="Ishii Y."/>
            <person name="Itoh M."/>
            <person name="Kagawa I."/>
            <person name="Kasukawa T."/>
            <person name="Katoh H."/>
            <person name="Kawai J."/>
            <person name="Kojima Y."/>
            <person name="Kondo S."/>
            <person name="Konno H."/>
            <person name="Kouda M."/>
            <person name="Koya S."/>
            <person name="Kurihara C."/>
            <person name="Matsuyama T."/>
            <person name="Miyazaki A."/>
            <person name="Murata M."/>
            <person name="Nakamura M."/>
            <person name="Nishi K."/>
            <person name="Nomura K."/>
            <person name="Numazaki R."/>
            <person name="Ohno M."/>
            <person name="Ohsato N."/>
            <person name="Okazaki Y."/>
            <person name="Saito R."/>
            <person name="Saitoh H."/>
            <person name="Sakai C."/>
            <person name="Sakai K."/>
            <person name="Sakazume N."/>
            <person name="Sano H."/>
            <person name="Sasaki D."/>
            <person name="Shibata K."/>
            <person name="Shinagawa A."/>
            <person name="Shiraki T."/>
            <person name="Sogabe Y."/>
            <person name="Tagami M."/>
            <person name="Tagawa A."/>
            <person name="Takahashi F."/>
            <person name="Takaku-Akahira S."/>
            <person name="Takeda Y."/>
            <person name="Tanaka T."/>
            <person name="Tomaru A."/>
            <person name="Toya T."/>
            <person name="Yasunishi A."/>
            <person name="Muramatsu M."/>
            <person name="Hayashizaki Y."/>
        </authorList>
    </citation>
    <scope>NUCLEOTIDE SEQUENCE</scope>
    <source>
        <strain evidence="3">C57BL/6J</strain>
        <tissue evidence="3">Urinary bladder</tissue>
    </source>
</reference>
<organism evidence="3">
    <name type="scientific">Mus musculus</name>
    <name type="common">Mouse</name>
    <dbReference type="NCBI Taxonomy" id="10090"/>
    <lineage>
        <taxon>Eukaryota</taxon>
        <taxon>Metazoa</taxon>
        <taxon>Chordata</taxon>
        <taxon>Craniata</taxon>
        <taxon>Vertebrata</taxon>
        <taxon>Euteleostomi</taxon>
        <taxon>Mammalia</taxon>
        <taxon>Eutheria</taxon>
        <taxon>Euarchontoglires</taxon>
        <taxon>Glires</taxon>
        <taxon>Rodentia</taxon>
        <taxon>Myomorpha</taxon>
        <taxon>Muroidea</taxon>
        <taxon>Muridae</taxon>
        <taxon>Murinae</taxon>
        <taxon>Mus</taxon>
        <taxon>Mus</taxon>
    </lineage>
</organism>
<gene>
    <name evidence="4" type="primary">Sgms1os1</name>
    <name evidence="4" type="synonym">2700046G09Rik</name>
</gene>
<reference evidence="3" key="4">
    <citation type="journal article" date="2001" name="Nature">
        <title>Functional annotation of a full-length mouse cDNA collection.</title>
        <authorList>
            <consortium name="The RIKEN Genome Exploration Research Group Phase II Team and the FANTOM Consortium"/>
        </authorList>
    </citation>
    <scope>NUCLEOTIDE SEQUENCE</scope>
    <source>
        <strain evidence="3">C57BL/6J</strain>
        <tissue evidence="3">Urinary bladder</tissue>
    </source>
</reference>
<reference evidence="3" key="7">
    <citation type="journal article" date="2005" name="Science">
        <title>The Transcriptional Landscape of the Mammalian Genome.</title>
        <authorList>
            <consortium name="The FANTOM Consortium"/>
            <consortium name="Riken Genome Exploration Research Group and Genome Science Group (Genome Network Project Core Group)"/>
        </authorList>
    </citation>
    <scope>NUCLEOTIDE SEQUENCE</scope>
    <source>
        <strain evidence="3">C57BL/6J</strain>
        <tissue evidence="3">Urinary bladder</tissue>
    </source>
</reference>
<name>Q8CBN0_MOUSE</name>
<dbReference type="AGR" id="MGI:1914438"/>
<dbReference type="AlphaFoldDB" id="Q8CBN0"/>
<feature type="non-terminal residue" evidence="3">
    <location>
        <position position="1"/>
    </location>
</feature>
<evidence type="ECO:0000313" key="3">
    <source>
        <dbReference type="EMBL" id="BAC29158.1"/>
    </source>
</evidence>
<dbReference type="EMBL" id="AK035700">
    <property type="protein sequence ID" value="BAC29158.1"/>
    <property type="molecule type" value="mRNA"/>
</dbReference>
<evidence type="ECO:0000313" key="4">
    <source>
        <dbReference type="MGI" id="MGI:1914438"/>
    </source>
</evidence>
<protein>
    <submittedName>
        <fullName evidence="3">Uncharacterized protein</fullName>
    </submittedName>
</protein>
<dbReference type="MGI" id="MGI:1914438">
    <property type="gene designation" value="Sgms1os1"/>
</dbReference>
<keyword evidence="2" id="KW-1133">Transmembrane helix</keyword>
<evidence type="ECO:0000256" key="2">
    <source>
        <dbReference type="SAM" id="Phobius"/>
    </source>
</evidence>
<evidence type="ECO:0000256" key="1">
    <source>
        <dbReference type="SAM" id="MobiDB-lite"/>
    </source>
</evidence>